<dbReference type="SUPFAM" id="SSF53590">
    <property type="entry name" value="Nucleoside hydrolase"/>
    <property type="match status" value="1"/>
</dbReference>
<keyword evidence="2" id="KW-0812">Transmembrane</keyword>
<dbReference type="AlphaFoldDB" id="A0A6L2PQ06"/>
<evidence type="ECO:0000313" key="5">
    <source>
        <dbReference type="Proteomes" id="UP000502823"/>
    </source>
</evidence>
<dbReference type="InterPro" id="IPR036452">
    <property type="entry name" value="Ribo_hydro-like"/>
</dbReference>
<name>A0A6L2PQ06_COPFO</name>
<comment type="caution">
    <text evidence="4">The sequence shown here is derived from an EMBL/GenBank/DDBJ whole genome shotgun (WGS) entry which is preliminary data.</text>
</comment>
<dbReference type="Pfam" id="PF01156">
    <property type="entry name" value="IU_nuc_hydro"/>
    <property type="match status" value="1"/>
</dbReference>
<dbReference type="InterPro" id="IPR001910">
    <property type="entry name" value="Inosine/uridine_hydrolase_dom"/>
</dbReference>
<dbReference type="Gene3D" id="3.90.245.10">
    <property type="entry name" value="Ribonucleoside hydrolase-like"/>
    <property type="match status" value="1"/>
</dbReference>
<keyword evidence="5" id="KW-1185">Reference proteome</keyword>
<protein>
    <recommendedName>
        <fullName evidence="3">Inosine/uridine-preferring nucleoside hydrolase domain-containing protein</fullName>
    </recommendedName>
</protein>
<organism evidence="4 5">
    <name type="scientific">Coptotermes formosanus</name>
    <name type="common">Formosan subterranean termite</name>
    <dbReference type="NCBI Taxonomy" id="36987"/>
    <lineage>
        <taxon>Eukaryota</taxon>
        <taxon>Metazoa</taxon>
        <taxon>Ecdysozoa</taxon>
        <taxon>Arthropoda</taxon>
        <taxon>Hexapoda</taxon>
        <taxon>Insecta</taxon>
        <taxon>Pterygota</taxon>
        <taxon>Neoptera</taxon>
        <taxon>Polyneoptera</taxon>
        <taxon>Dictyoptera</taxon>
        <taxon>Blattodea</taxon>
        <taxon>Blattoidea</taxon>
        <taxon>Termitoidae</taxon>
        <taxon>Rhinotermitidae</taxon>
        <taxon>Coptotermes</taxon>
    </lineage>
</organism>
<feature type="transmembrane region" description="Helical" evidence="2">
    <location>
        <begin position="12"/>
        <end position="34"/>
    </location>
</feature>
<feature type="domain" description="Inosine/uridine-preferring nucleoside hydrolase" evidence="3">
    <location>
        <begin position="108"/>
        <end position="419"/>
    </location>
</feature>
<evidence type="ECO:0000256" key="1">
    <source>
        <dbReference type="ARBA" id="ARBA00009176"/>
    </source>
</evidence>
<sequence length="428" mass="46687">MEHCDAAYRPLVAVLFALLVGAAILVTTALILTVNGFSRSCCNKASRVFVELYKARVVSFTSNGSRTSGGKLRKSNALMSPAMDGSLKTAFIKELKEHGLSKLGTGKLIIDTDAGVDDAVGLFLALGYEAKQLNTDVRIIAITCVLGNTEVNNVATNVLKVLKTANRLDIPVHLGASRSLLATPPVQNFYGRDGLGDFVYPDPPNPADYLKREHAAVALVRLASQYPKQITLLCLGPLTNVALAIRLDPHFIANLKQLVVRGGSTEGTGNVMPGIEFNFYVDPEASFIVFDSVNAADNDINPIVLLPWESVVKRNTISMQWRRKELGSEVSSQFVRFLNLAEREQLNDSNKIDWHSADALVTAVTLEPSLVGQVSGCYNAMPEVQGMRARGSLFVDYNKSLKNAPCNVVIVEKVDLLRYKRMLLSYLS</sequence>
<evidence type="ECO:0000313" key="4">
    <source>
        <dbReference type="EMBL" id="GFG33630.1"/>
    </source>
</evidence>
<evidence type="ECO:0000259" key="3">
    <source>
        <dbReference type="Pfam" id="PF01156"/>
    </source>
</evidence>
<dbReference type="FunCoup" id="A0A6L2PQ06">
    <property type="interactions" value="10"/>
</dbReference>
<keyword evidence="2" id="KW-1133">Transmembrane helix</keyword>
<proteinExistence type="inferred from homology"/>
<evidence type="ECO:0000256" key="2">
    <source>
        <dbReference type="SAM" id="Phobius"/>
    </source>
</evidence>
<keyword evidence="2" id="KW-0472">Membrane</keyword>
<dbReference type="PANTHER" id="PTHR46190:SF1">
    <property type="entry name" value="SI:CH211-201H21.5"/>
    <property type="match status" value="1"/>
</dbReference>
<dbReference type="InterPro" id="IPR052775">
    <property type="entry name" value="IUN_hydrolase"/>
</dbReference>
<dbReference type="InParanoid" id="A0A6L2PQ06"/>
<dbReference type="EMBL" id="BLKM01008408">
    <property type="protein sequence ID" value="GFG33630.1"/>
    <property type="molecule type" value="Genomic_DNA"/>
</dbReference>
<accession>A0A6L2PQ06</accession>
<reference evidence="5" key="1">
    <citation type="submission" date="2020-01" db="EMBL/GenBank/DDBJ databases">
        <title>Draft genome sequence of the Termite Coptotermes fromosanus.</title>
        <authorList>
            <person name="Itakura S."/>
            <person name="Yosikawa Y."/>
            <person name="Umezawa K."/>
        </authorList>
    </citation>
    <scope>NUCLEOTIDE SEQUENCE [LARGE SCALE GENOMIC DNA]</scope>
</reference>
<dbReference type="GO" id="GO:0016799">
    <property type="term" value="F:hydrolase activity, hydrolyzing N-glycosyl compounds"/>
    <property type="evidence" value="ECO:0007669"/>
    <property type="project" value="InterPro"/>
</dbReference>
<dbReference type="Proteomes" id="UP000502823">
    <property type="component" value="Unassembled WGS sequence"/>
</dbReference>
<gene>
    <name evidence="4" type="ORF">Cfor_03384</name>
</gene>
<dbReference type="PANTHER" id="PTHR46190">
    <property type="entry name" value="SI:CH211-201H21.5-RELATED"/>
    <property type="match status" value="1"/>
</dbReference>
<dbReference type="OrthoDB" id="432381at2759"/>
<comment type="similarity">
    <text evidence="1">Belongs to the IUNH family.</text>
</comment>